<organism evidence="2 3">
    <name type="scientific">Neolentinus lepideus HHB14362 ss-1</name>
    <dbReference type="NCBI Taxonomy" id="1314782"/>
    <lineage>
        <taxon>Eukaryota</taxon>
        <taxon>Fungi</taxon>
        <taxon>Dikarya</taxon>
        <taxon>Basidiomycota</taxon>
        <taxon>Agaricomycotina</taxon>
        <taxon>Agaricomycetes</taxon>
        <taxon>Gloeophyllales</taxon>
        <taxon>Gloeophyllaceae</taxon>
        <taxon>Neolentinus</taxon>
    </lineage>
</organism>
<keyword evidence="3" id="KW-1185">Reference proteome</keyword>
<gene>
    <name evidence="2" type="ORF">NEOLEDRAFT_1183734</name>
</gene>
<keyword evidence="1" id="KW-0732">Signal</keyword>
<evidence type="ECO:0000313" key="2">
    <source>
        <dbReference type="EMBL" id="KZT19032.1"/>
    </source>
</evidence>
<accession>A0A165N0S1</accession>
<proteinExistence type="predicted"/>
<feature type="signal peptide" evidence="1">
    <location>
        <begin position="1"/>
        <end position="20"/>
    </location>
</feature>
<dbReference type="Proteomes" id="UP000076761">
    <property type="component" value="Unassembled WGS sequence"/>
</dbReference>
<dbReference type="EMBL" id="KV425652">
    <property type="protein sequence ID" value="KZT19032.1"/>
    <property type="molecule type" value="Genomic_DNA"/>
</dbReference>
<dbReference type="InParanoid" id="A0A165N0S1"/>
<evidence type="ECO:0000256" key="1">
    <source>
        <dbReference type="SAM" id="SignalP"/>
    </source>
</evidence>
<reference evidence="2 3" key="1">
    <citation type="journal article" date="2016" name="Mol. Biol. Evol.">
        <title>Comparative Genomics of Early-Diverging Mushroom-Forming Fungi Provides Insights into the Origins of Lignocellulose Decay Capabilities.</title>
        <authorList>
            <person name="Nagy L.G."/>
            <person name="Riley R."/>
            <person name="Tritt A."/>
            <person name="Adam C."/>
            <person name="Daum C."/>
            <person name="Floudas D."/>
            <person name="Sun H."/>
            <person name="Yadav J.S."/>
            <person name="Pangilinan J."/>
            <person name="Larsson K.H."/>
            <person name="Matsuura K."/>
            <person name="Barry K."/>
            <person name="Labutti K."/>
            <person name="Kuo R."/>
            <person name="Ohm R.A."/>
            <person name="Bhattacharya S.S."/>
            <person name="Shirouzu T."/>
            <person name="Yoshinaga Y."/>
            <person name="Martin F.M."/>
            <person name="Grigoriev I.V."/>
            <person name="Hibbett D.S."/>
        </authorList>
    </citation>
    <scope>NUCLEOTIDE SEQUENCE [LARGE SCALE GENOMIC DNA]</scope>
    <source>
        <strain evidence="2 3">HHB14362 ss-1</strain>
    </source>
</reference>
<sequence length="104" mass="10992">MQLLVKTLLPVLLLASGVVAQSQGTRCVVCDKTLALKDLVLVIANPEVMGSLCSYRTTSGLGVLLNCHYNKKGELYASDTPECPASLPTASCTDTTCLGEKCQD</sequence>
<dbReference type="AlphaFoldDB" id="A0A165N0S1"/>
<name>A0A165N0S1_9AGAM</name>
<evidence type="ECO:0000313" key="3">
    <source>
        <dbReference type="Proteomes" id="UP000076761"/>
    </source>
</evidence>
<protein>
    <submittedName>
        <fullName evidence="2">Uncharacterized protein</fullName>
    </submittedName>
</protein>
<feature type="chain" id="PRO_5007862808" evidence="1">
    <location>
        <begin position="21"/>
        <end position="104"/>
    </location>
</feature>